<dbReference type="Proteomes" id="UP000823613">
    <property type="component" value="Unassembled WGS sequence"/>
</dbReference>
<reference evidence="1" key="1">
    <citation type="submission" date="2020-10" db="EMBL/GenBank/DDBJ databases">
        <authorList>
            <person name="Gilroy R."/>
        </authorList>
    </citation>
    <scope>NUCLEOTIDE SEQUENCE</scope>
    <source>
        <strain evidence="1">11159</strain>
    </source>
</reference>
<evidence type="ECO:0000313" key="1">
    <source>
        <dbReference type="EMBL" id="MBO8427573.1"/>
    </source>
</evidence>
<evidence type="ECO:0000313" key="2">
    <source>
        <dbReference type="Proteomes" id="UP000823613"/>
    </source>
</evidence>
<gene>
    <name evidence="1" type="ORF">IAC58_03365</name>
</gene>
<comment type="caution">
    <text evidence="1">The sequence shown here is derived from an EMBL/GenBank/DDBJ whole genome shotgun (WGS) entry which is preliminary data.</text>
</comment>
<accession>A0A9D9DIU7</accession>
<name>A0A9D9DIU7_9BACL</name>
<dbReference type="Pfam" id="PF08011">
    <property type="entry name" value="PDDEXK_9"/>
    <property type="match status" value="1"/>
</dbReference>
<dbReference type="InterPro" id="IPR012547">
    <property type="entry name" value="PDDEXK_9"/>
</dbReference>
<reference evidence="1" key="2">
    <citation type="journal article" date="2021" name="PeerJ">
        <title>Extensive microbial diversity within the chicken gut microbiome revealed by metagenomics and culture.</title>
        <authorList>
            <person name="Gilroy R."/>
            <person name="Ravi A."/>
            <person name="Getino M."/>
            <person name="Pursley I."/>
            <person name="Horton D.L."/>
            <person name="Alikhan N.F."/>
            <person name="Baker D."/>
            <person name="Gharbi K."/>
            <person name="Hall N."/>
            <person name="Watson M."/>
            <person name="Adriaenssens E.M."/>
            <person name="Foster-Nyarko E."/>
            <person name="Jarju S."/>
            <person name="Secka A."/>
            <person name="Antonio M."/>
            <person name="Oren A."/>
            <person name="Chaudhuri R.R."/>
            <person name="La Ragione R."/>
            <person name="Hildebrand F."/>
            <person name="Pallen M.J."/>
        </authorList>
    </citation>
    <scope>NUCLEOTIDE SEQUENCE</scope>
    <source>
        <strain evidence="1">11159</strain>
    </source>
</reference>
<sequence>MGLGRSDISISPKKGNDNSFIFELKYVKEGSERSLKTLANKAIKQIKEKEYYKEMLNKKIKKVTLFGFAFSKNKVKVVSEIIESKFKVKEF</sequence>
<dbReference type="EMBL" id="JADIMY010000072">
    <property type="protein sequence ID" value="MBO8427573.1"/>
    <property type="molecule type" value="Genomic_DNA"/>
</dbReference>
<dbReference type="AlphaFoldDB" id="A0A9D9DIU7"/>
<proteinExistence type="predicted"/>
<protein>
    <submittedName>
        <fullName evidence="1">PD-(D/E)XK nuclease domain-containing protein</fullName>
    </submittedName>
</protein>
<organism evidence="1 2">
    <name type="scientific">Candidatus Onthovivens merdipullorum</name>
    <dbReference type="NCBI Taxonomy" id="2840889"/>
    <lineage>
        <taxon>Bacteria</taxon>
        <taxon>Bacillati</taxon>
        <taxon>Bacillota</taxon>
        <taxon>Bacilli</taxon>
        <taxon>Bacillales</taxon>
        <taxon>Candidatus Onthovivens</taxon>
    </lineage>
</organism>